<sequence>MASLRAGAVARRVASSSAGRLEFCPPGRVFTPSPSSQWQVESPVWTRLLPPEPVTPRPPRPRRVPDPVLSWEKARRRQSRLASDSPPLDRALSAQTGFGKRSGIPGGQQEGRRTQACGWEGQPTGLARGGEHEGQRLPRAGSETARAGLRGTHTVCMSQPQRRASHGSGTCTLTYAHSSRPAAQAKYASSHLITDRKAVGISKGSYLRVHYKNTRETAAAVRGLSLAKAVKFLEDVQTHTQCVPFRRHNGAVGRTAQAKIHGVVQGRWPVKSAKFLLALIKNAQANAEVNGLDKDELFVQNIVCQQAPKMRRRTYRAHGRINPYQSSPTHLEVILAPLGAEVPAASEDVEEATVEAIEA</sequence>
<dbReference type="PANTHER" id="PTHR11593">
    <property type="entry name" value="60S RIBOSOMAL PROTEIN L17"/>
    <property type="match status" value="1"/>
</dbReference>
<dbReference type="InterPro" id="IPR005721">
    <property type="entry name" value="Ribosomal_uL22_euk/arc"/>
</dbReference>
<dbReference type="OrthoDB" id="10254664at2759"/>
<dbReference type="EMBL" id="PUHQ01000149">
    <property type="protein sequence ID" value="KAG0654435.1"/>
    <property type="molecule type" value="Genomic_DNA"/>
</dbReference>
<dbReference type="AlphaFoldDB" id="A0A9P6VTI7"/>
<dbReference type="InterPro" id="IPR018260">
    <property type="entry name" value="Ribosomal_uL22_CS"/>
</dbReference>
<gene>
    <name evidence="6" type="primary">RPL17</name>
    <name evidence="6" type="ORF">C6P46_001642</name>
</gene>
<evidence type="ECO:0000313" key="6">
    <source>
        <dbReference type="EMBL" id="KAG0654435.1"/>
    </source>
</evidence>
<proteinExistence type="inferred from homology"/>
<comment type="caution">
    <text evidence="6">The sequence shown here is derived from an EMBL/GenBank/DDBJ whole genome shotgun (WGS) entry which is preliminary data.</text>
</comment>
<dbReference type="PANTHER" id="PTHR11593:SF10">
    <property type="entry name" value="60S RIBOSOMAL PROTEIN L17"/>
    <property type="match status" value="1"/>
</dbReference>
<evidence type="ECO:0000256" key="5">
    <source>
        <dbReference type="SAM" id="MobiDB-lite"/>
    </source>
</evidence>
<keyword evidence="3 4" id="KW-0687">Ribonucleoprotein</keyword>
<keyword evidence="7" id="KW-1185">Reference proteome</keyword>
<reference evidence="6 7" key="1">
    <citation type="submission" date="2020-11" db="EMBL/GenBank/DDBJ databases">
        <title>Kefir isolates.</title>
        <authorList>
            <person name="Marcisauskas S."/>
            <person name="Kim Y."/>
            <person name="Blasche S."/>
        </authorList>
    </citation>
    <scope>NUCLEOTIDE SEQUENCE [LARGE SCALE GENOMIC DNA]</scope>
    <source>
        <strain evidence="6 7">KR</strain>
    </source>
</reference>
<name>A0A9P6VTI7_RHOMI</name>
<evidence type="ECO:0000313" key="7">
    <source>
        <dbReference type="Proteomes" id="UP000777482"/>
    </source>
</evidence>
<dbReference type="Pfam" id="PF00237">
    <property type="entry name" value="Ribosomal_L22"/>
    <property type="match status" value="1"/>
</dbReference>
<evidence type="ECO:0000256" key="1">
    <source>
        <dbReference type="ARBA" id="ARBA00009451"/>
    </source>
</evidence>
<feature type="compositionally biased region" description="Low complexity" evidence="5">
    <location>
        <begin position="1"/>
        <end position="21"/>
    </location>
</feature>
<dbReference type="Proteomes" id="UP000777482">
    <property type="component" value="Unassembled WGS sequence"/>
</dbReference>
<evidence type="ECO:0000256" key="3">
    <source>
        <dbReference type="ARBA" id="ARBA00023274"/>
    </source>
</evidence>
<protein>
    <submittedName>
        <fullName evidence="6">60S ribosomal protein L17</fullName>
    </submittedName>
</protein>
<dbReference type="PROSITE" id="PS00464">
    <property type="entry name" value="RIBOSOMAL_L22"/>
    <property type="match status" value="1"/>
</dbReference>
<dbReference type="GO" id="GO:0003735">
    <property type="term" value="F:structural constituent of ribosome"/>
    <property type="evidence" value="ECO:0007669"/>
    <property type="project" value="InterPro"/>
</dbReference>
<evidence type="ECO:0000256" key="2">
    <source>
        <dbReference type="ARBA" id="ARBA00022980"/>
    </source>
</evidence>
<dbReference type="InterPro" id="IPR001063">
    <property type="entry name" value="Ribosomal_uL22"/>
</dbReference>
<organism evidence="6 7">
    <name type="scientific">Rhodotorula mucilaginosa</name>
    <name type="common">Yeast</name>
    <name type="synonym">Rhodotorula rubra</name>
    <dbReference type="NCBI Taxonomy" id="5537"/>
    <lineage>
        <taxon>Eukaryota</taxon>
        <taxon>Fungi</taxon>
        <taxon>Dikarya</taxon>
        <taxon>Basidiomycota</taxon>
        <taxon>Pucciniomycotina</taxon>
        <taxon>Microbotryomycetes</taxon>
        <taxon>Sporidiobolales</taxon>
        <taxon>Sporidiobolaceae</taxon>
        <taxon>Rhodotorula</taxon>
    </lineage>
</organism>
<accession>A0A9P6VTI7</accession>
<dbReference type="GO" id="GO:0022625">
    <property type="term" value="C:cytosolic large ribosomal subunit"/>
    <property type="evidence" value="ECO:0007669"/>
    <property type="project" value="TreeGrafter"/>
</dbReference>
<dbReference type="SUPFAM" id="SSF54843">
    <property type="entry name" value="Ribosomal protein L22"/>
    <property type="match status" value="1"/>
</dbReference>
<dbReference type="NCBIfam" id="TIGR01038">
    <property type="entry name" value="uL22_arch_euk"/>
    <property type="match status" value="1"/>
</dbReference>
<keyword evidence="2 4" id="KW-0689">Ribosomal protein</keyword>
<dbReference type="InterPro" id="IPR036394">
    <property type="entry name" value="Ribosomal_uL22_sf"/>
</dbReference>
<dbReference type="Gene3D" id="3.90.470.10">
    <property type="entry name" value="Ribosomal protein L22/L17"/>
    <property type="match status" value="1"/>
</dbReference>
<dbReference type="CDD" id="cd00336">
    <property type="entry name" value="Ribosomal_L22"/>
    <property type="match status" value="1"/>
</dbReference>
<feature type="region of interest" description="Disordered" evidence="5">
    <location>
        <begin position="1"/>
        <end position="118"/>
    </location>
</feature>
<dbReference type="GO" id="GO:0002181">
    <property type="term" value="P:cytoplasmic translation"/>
    <property type="evidence" value="ECO:0007669"/>
    <property type="project" value="TreeGrafter"/>
</dbReference>
<comment type="similarity">
    <text evidence="1 4">Belongs to the universal ribosomal protein uL22 family.</text>
</comment>
<evidence type="ECO:0000256" key="4">
    <source>
        <dbReference type="RuleBase" id="RU004005"/>
    </source>
</evidence>